<dbReference type="InterPro" id="IPR037238">
    <property type="entry name" value="YbiA-like_sf"/>
</dbReference>
<evidence type="ECO:0000313" key="3">
    <source>
        <dbReference type="Proteomes" id="UP000027265"/>
    </source>
</evidence>
<dbReference type="InParanoid" id="A0A067PN96"/>
<proteinExistence type="predicted"/>
<accession>A0A067PN96</accession>
<evidence type="ECO:0000313" key="2">
    <source>
        <dbReference type="EMBL" id="KDQ52772.1"/>
    </source>
</evidence>
<name>A0A067PN96_9AGAM</name>
<sequence length="260" mass="29939">MVFQPAHPEKLFGRRQTYSTPVHSSWAPIVATPYVPPLIQCAVTPIQPGYCPITPITPYTPVVPQTSDGWYTPKVPYPHLGTQGPPIPPPPEWPVPTVVPPGPRNGPRASRNVRRIYFYHKHQPYYGFTNFSPHPIFCNGKRYPTSEHFFQSQKFLPYRPDIAEYIRTCSERPREALKEARKYQQDIRSDWHHVNIGIMMSALRLKFDQHPDLQRELLSTRNAELIENARLVRPSRIPTWMSSGVAAKTETDATNWENFS</sequence>
<gene>
    <name evidence="2" type="ORF">JAAARDRAFT_50167</name>
</gene>
<feature type="domain" description="NADAR" evidence="1">
    <location>
        <begin position="117"/>
        <end position="229"/>
    </location>
</feature>
<dbReference type="Gene3D" id="1.10.357.40">
    <property type="entry name" value="YbiA-like"/>
    <property type="match status" value="1"/>
</dbReference>
<protein>
    <recommendedName>
        <fullName evidence="1">NADAR domain-containing protein</fullName>
    </recommendedName>
</protein>
<dbReference type="NCBIfam" id="TIGR02464">
    <property type="entry name" value="ribofla_fusion"/>
    <property type="match status" value="1"/>
</dbReference>
<dbReference type="SUPFAM" id="SSF143990">
    <property type="entry name" value="YbiA-like"/>
    <property type="match status" value="1"/>
</dbReference>
<dbReference type="EMBL" id="KL197738">
    <property type="protein sequence ID" value="KDQ52772.1"/>
    <property type="molecule type" value="Genomic_DNA"/>
</dbReference>
<dbReference type="OrthoDB" id="206452at2759"/>
<reference evidence="3" key="1">
    <citation type="journal article" date="2014" name="Proc. Natl. Acad. Sci. U.S.A.">
        <title>Extensive sampling of basidiomycete genomes demonstrates inadequacy of the white-rot/brown-rot paradigm for wood decay fungi.</title>
        <authorList>
            <person name="Riley R."/>
            <person name="Salamov A.A."/>
            <person name="Brown D.W."/>
            <person name="Nagy L.G."/>
            <person name="Floudas D."/>
            <person name="Held B.W."/>
            <person name="Levasseur A."/>
            <person name="Lombard V."/>
            <person name="Morin E."/>
            <person name="Otillar R."/>
            <person name="Lindquist E.A."/>
            <person name="Sun H."/>
            <person name="LaButti K.M."/>
            <person name="Schmutz J."/>
            <person name="Jabbour D."/>
            <person name="Luo H."/>
            <person name="Baker S.E."/>
            <person name="Pisabarro A.G."/>
            <person name="Walton J.D."/>
            <person name="Blanchette R.A."/>
            <person name="Henrissat B."/>
            <person name="Martin F."/>
            <person name="Cullen D."/>
            <person name="Hibbett D.S."/>
            <person name="Grigoriev I.V."/>
        </authorList>
    </citation>
    <scope>NUCLEOTIDE SEQUENCE [LARGE SCALE GENOMIC DNA]</scope>
    <source>
        <strain evidence="3">MUCL 33604</strain>
    </source>
</reference>
<dbReference type="CDD" id="cd15457">
    <property type="entry name" value="NADAR"/>
    <property type="match status" value="1"/>
</dbReference>
<dbReference type="HOGENOM" id="CLU_918499_0_0_1"/>
<evidence type="ECO:0000259" key="1">
    <source>
        <dbReference type="Pfam" id="PF08719"/>
    </source>
</evidence>
<dbReference type="InterPro" id="IPR012816">
    <property type="entry name" value="NADAR"/>
</dbReference>
<dbReference type="Proteomes" id="UP000027265">
    <property type="component" value="Unassembled WGS sequence"/>
</dbReference>
<dbReference type="Pfam" id="PF08719">
    <property type="entry name" value="NADAR"/>
    <property type="match status" value="1"/>
</dbReference>
<keyword evidence="3" id="KW-1185">Reference proteome</keyword>
<dbReference type="AlphaFoldDB" id="A0A067PN96"/>
<organism evidence="2 3">
    <name type="scientific">Jaapia argillacea MUCL 33604</name>
    <dbReference type="NCBI Taxonomy" id="933084"/>
    <lineage>
        <taxon>Eukaryota</taxon>
        <taxon>Fungi</taxon>
        <taxon>Dikarya</taxon>
        <taxon>Basidiomycota</taxon>
        <taxon>Agaricomycotina</taxon>
        <taxon>Agaricomycetes</taxon>
        <taxon>Agaricomycetidae</taxon>
        <taxon>Jaapiales</taxon>
        <taxon>Jaapiaceae</taxon>
        <taxon>Jaapia</taxon>
    </lineage>
</organism>
<dbReference type="STRING" id="933084.A0A067PN96"/>